<gene>
    <name evidence="1" type="ORF">IC235_14600</name>
</gene>
<keyword evidence="2" id="KW-1185">Reference proteome</keyword>
<evidence type="ECO:0000313" key="1">
    <source>
        <dbReference type="EMBL" id="MBD2769121.1"/>
    </source>
</evidence>
<name>A0A927GKG9_9BACT</name>
<reference evidence="1" key="1">
    <citation type="submission" date="2020-09" db="EMBL/GenBank/DDBJ databases">
        <authorList>
            <person name="Kim M.K."/>
        </authorList>
    </citation>
    <scope>NUCLEOTIDE SEQUENCE</scope>
    <source>
        <strain evidence="1">BT664</strain>
    </source>
</reference>
<dbReference type="RefSeq" id="WP_191005933.1">
    <property type="nucleotide sequence ID" value="NZ_JACXAD010000016.1"/>
</dbReference>
<comment type="caution">
    <text evidence="1">The sequence shown here is derived from an EMBL/GenBank/DDBJ whole genome shotgun (WGS) entry which is preliminary data.</text>
</comment>
<dbReference type="Proteomes" id="UP000612233">
    <property type="component" value="Unassembled WGS sequence"/>
</dbReference>
<sequence>MTSLSPVAHATDYYWVGGTGQWNDLAHWATSSGGSISPIQTPQSTDNVFFDANSFAASNERVTIDGTVTCLDMNWTGAVHALAAGGTTAGAALVGAGSVEVNGDLHLQSGMGRQDANFTLLATNPGHEVDLQAVPLNGWLKFDSGSGGWLLTSDANLVQYGGTPSLLLNAGSIDFGSVVVSCFGVRSTGSGYRDIQLNHSQFNLLSPSNTWEVSGTNLLFDASASILRVGPTPRNTATEYSFISGALNYNQVEVGAGASATFSVAGSSFDQLIINGNTTLTSSATINGSLTVGAEVVLRAAAGQVLYFSSSATLATGGSCAGLAVLQSSVPGKVAYLNRARGWGSTSLGFAAVQDLRFGGGAGGTALPALTCLDRGNNLGISFGSPTVSDLYWVGGAGEWHDARHWATSSGGSAAANTCLPTLTTNVHFDANSFATTGETVTLDGPNAFCRDLDWTGAPASVFSTAGTASGLRQLHIGGSLTLTPALTLNLGTTDLVLEGYEIGRPAATLATAGRVLTGNVYFRAAGSTYTLLDNLSLVPGPASPNGRIYVEAGTLLTAGRDITAQGFTSGYAATGSVFSTGTAAGGPVSLAPVAVDLSTSTLTLTPASAVSDAGVRATYTWDIAAGTSLAAGASTINIGSNATPNQPAYFLAGLGLRYHNVNFTDPAAGSLPTLVAGGAAASFDVLAFSGSADIAASTTITQQLTLAGGRAYTFNSTTQTLAADAQLVARGGCEGFLTISGASAGARAAFNKPAGGPQPNQSLQFALLRNVAFGGGASWTAAQSLDNGGTTGVVFSSPPTARVLYWVGNGGRWSDPSHWALSSGGPGGNCPPNQLDNANFDAQSFSLASQVVTQDVLFATCRSLSWATVTNRPTFSGSSTNKLSLYGSLAWSAAMNQQLAGETAILSTATITSAGQTFGGALTIDAPGATVTLADALQQPRTAGSGLAFFAGTFLTNNQPVRLRSLLSNPQPGAIPPARILRLGTSTVEITVGNWTITQPASLTFDAGTSTILLSTGAFFNGNGFTYNNVTLGPGVAHTVGGNSTFGTLRMGGVTLLTGSNTITQQLVLDPGSTFRFGAGTTTTLAATASVQASGTGTRVITLQSTSNGQAFSWNKPAGVAPAGTVCASYIYLRDSQAVGGAYFEAGQQANNQGNNSGWSFAALPQASYRDQVVCPQMGAHTLRFTFSGFDRTTRTATPLAAAQYPLTVVLRNLTTGTSQTLSVPDPTFDLPIAGSATITRFQVLSVATNPAGCTPLLNSGPFPIVIDGPPSGPAGLWTGISTSSDWLDCQNWGDGRVPTTLTNVTIPAGAAPRIDGPATVANLQVLAGGQLDLGSAADLAISGNWLNEGSTTPDPASQVTFMGSARQSITNGNFGRLVVNNPAGVLLQTNASSTTSLTLTAGRISTGAFRWWHTNPDPASLSSSAGYVAGTLRRSLTSGGTGTYSFPVGTANQLARIELLSIQLAGTSYLDASFGPKTDSDTGLNCTETNPSPLRYRAIYPEGIWTLTPDAQPTGGTYAVQASLAPFSGLVDNTFGLLKRPDNSLSAADWNTGGGTLSPANGPGRRVADGYALRSGLSSFSQFGLGLAEAFIPLPVTLVSFQAALSGYSARLTWTVAQQLGLSQYNVERSLDGRRFERVGQVAATSSPSASYAFTDVLPSQLLNNQRLYYRLQLLELGAPTSYSPVVTLRRPEVASALLAWPTVFSAELNVVGATAGEDWQRLELTDAQGRVVFTQVLLPGSHSAVLQGQGLAPGLYLLRVVTATQIYQQRVVRE</sequence>
<organism evidence="1 2">
    <name type="scientific">Hymenobacter montanus</name>
    <dbReference type="NCBI Taxonomy" id="2771359"/>
    <lineage>
        <taxon>Bacteria</taxon>
        <taxon>Pseudomonadati</taxon>
        <taxon>Bacteroidota</taxon>
        <taxon>Cytophagia</taxon>
        <taxon>Cytophagales</taxon>
        <taxon>Hymenobacteraceae</taxon>
        <taxon>Hymenobacter</taxon>
    </lineage>
</organism>
<proteinExistence type="predicted"/>
<accession>A0A927GKG9</accession>
<evidence type="ECO:0000313" key="2">
    <source>
        <dbReference type="Proteomes" id="UP000612233"/>
    </source>
</evidence>
<dbReference type="EMBL" id="JACXAD010000016">
    <property type="protein sequence ID" value="MBD2769121.1"/>
    <property type="molecule type" value="Genomic_DNA"/>
</dbReference>
<dbReference type="Gene3D" id="2.60.40.10">
    <property type="entry name" value="Immunoglobulins"/>
    <property type="match status" value="1"/>
</dbReference>
<protein>
    <submittedName>
        <fullName evidence="1">T9SS type A sorting domain-containing protein</fullName>
    </submittedName>
</protein>
<dbReference type="InterPro" id="IPR013783">
    <property type="entry name" value="Ig-like_fold"/>
</dbReference>